<sequence>MGEIKKIVYQIGGDRKAVTVKEARVSQIIQDNKSHSFKVFNEEGQLSLEVYGVIEVHYNLLSNYDNEEEQFQRVRF</sequence>
<gene>
    <name evidence="1" type="ORF">CBF27_12650</name>
</gene>
<comment type="caution">
    <text evidence="1">The sequence shown here is derived from an EMBL/GenBank/DDBJ whole genome shotgun (WGS) entry which is preliminary data.</text>
</comment>
<evidence type="ECO:0000313" key="2">
    <source>
        <dbReference type="Proteomes" id="UP000286773"/>
    </source>
</evidence>
<keyword evidence="2" id="KW-1185">Reference proteome</keyword>
<proteinExistence type="predicted"/>
<dbReference type="AlphaFoldDB" id="A0A430AN80"/>
<protein>
    <submittedName>
        <fullName evidence="1">Uncharacterized protein</fullName>
    </submittedName>
</protein>
<dbReference type="RefSeq" id="WP_126814882.1">
    <property type="nucleotide sequence ID" value="NZ_NGKC01000019.1"/>
</dbReference>
<name>A0A430AN80_9ENTE</name>
<dbReference type="EMBL" id="NGKC01000019">
    <property type="protein sequence ID" value="RSU09377.1"/>
    <property type="molecule type" value="Genomic_DNA"/>
</dbReference>
<dbReference type="Proteomes" id="UP000286773">
    <property type="component" value="Unassembled WGS sequence"/>
</dbReference>
<accession>A0A430AN80</accession>
<reference evidence="1 2" key="1">
    <citation type="submission" date="2017-05" db="EMBL/GenBank/DDBJ databases">
        <title>Vagococcus spp. assemblies.</title>
        <authorList>
            <person name="Gulvik C.A."/>
        </authorList>
    </citation>
    <scope>NUCLEOTIDE SEQUENCE [LARGE SCALE GENOMIC DNA]</scope>
    <source>
        <strain evidence="1 2">LMG 24798</strain>
    </source>
</reference>
<organism evidence="1 2">
    <name type="scientific">Vagococcus acidifermentans</name>
    <dbReference type="NCBI Taxonomy" id="564710"/>
    <lineage>
        <taxon>Bacteria</taxon>
        <taxon>Bacillati</taxon>
        <taxon>Bacillota</taxon>
        <taxon>Bacilli</taxon>
        <taxon>Lactobacillales</taxon>
        <taxon>Enterococcaceae</taxon>
        <taxon>Vagococcus</taxon>
    </lineage>
</organism>
<evidence type="ECO:0000313" key="1">
    <source>
        <dbReference type="EMBL" id="RSU09377.1"/>
    </source>
</evidence>